<feature type="compositionally biased region" description="Polar residues" evidence="1">
    <location>
        <begin position="366"/>
        <end position="377"/>
    </location>
</feature>
<sequence>MQLFDLRTRRVAVLKQKDMNRTSNYWGIRSAISTETRGSAVIISADYKRRMFPTQENAAGSFAQAERLNAYDDLISRKKNNYPAPKWSDRAPDFANGCKHSDVYEPSFVACSSREFSVGLSLSPKRRGTSFIKWGSAFKLHESHDRVKEPYDCFGGVKSKYKFRQEITVNDALGVVNKRTSGIRGWQRLGVRPREQASEGLATQNGEQFCFERFGRDFEGWAGVVARALRVPACPTLPNLVQRCAAIIGVWYYCGAGARYLGYCSPVTHDHPSIPDDAALLQLGARVTSRLYSASEVGTSSRGMRWTTSLESARVRVHGFIFFAGILRGRAGECVSGGVYRSAGREVCNRAPSITDEEGKELGERLTTSQYGTSMPP</sequence>
<keyword evidence="3" id="KW-1185">Reference proteome</keyword>
<evidence type="ECO:0000313" key="3">
    <source>
        <dbReference type="Proteomes" id="UP001218188"/>
    </source>
</evidence>
<dbReference type="AlphaFoldDB" id="A0AAD6T5A1"/>
<evidence type="ECO:0000313" key="2">
    <source>
        <dbReference type="EMBL" id="KAJ7040036.1"/>
    </source>
</evidence>
<gene>
    <name evidence="2" type="ORF">C8F04DRAFT_1315164</name>
</gene>
<accession>A0AAD6T5A1</accession>
<organism evidence="2 3">
    <name type="scientific">Mycena alexandri</name>
    <dbReference type="NCBI Taxonomy" id="1745969"/>
    <lineage>
        <taxon>Eukaryota</taxon>
        <taxon>Fungi</taxon>
        <taxon>Dikarya</taxon>
        <taxon>Basidiomycota</taxon>
        <taxon>Agaricomycotina</taxon>
        <taxon>Agaricomycetes</taxon>
        <taxon>Agaricomycetidae</taxon>
        <taxon>Agaricales</taxon>
        <taxon>Marasmiineae</taxon>
        <taxon>Mycenaceae</taxon>
        <taxon>Mycena</taxon>
    </lineage>
</organism>
<dbReference type="EMBL" id="JARJCM010000024">
    <property type="protein sequence ID" value="KAJ7040036.1"/>
    <property type="molecule type" value="Genomic_DNA"/>
</dbReference>
<feature type="region of interest" description="Disordered" evidence="1">
    <location>
        <begin position="355"/>
        <end position="377"/>
    </location>
</feature>
<evidence type="ECO:0000256" key="1">
    <source>
        <dbReference type="SAM" id="MobiDB-lite"/>
    </source>
</evidence>
<proteinExistence type="predicted"/>
<comment type="caution">
    <text evidence="2">The sequence shown here is derived from an EMBL/GenBank/DDBJ whole genome shotgun (WGS) entry which is preliminary data.</text>
</comment>
<dbReference type="Proteomes" id="UP001218188">
    <property type="component" value="Unassembled WGS sequence"/>
</dbReference>
<name>A0AAD6T5A1_9AGAR</name>
<reference evidence="2" key="1">
    <citation type="submission" date="2023-03" db="EMBL/GenBank/DDBJ databases">
        <title>Massive genome expansion in bonnet fungi (Mycena s.s.) driven by repeated elements and novel gene families across ecological guilds.</title>
        <authorList>
            <consortium name="Lawrence Berkeley National Laboratory"/>
            <person name="Harder C.B."/>
            <person name="Miyauchi S."/>
            <person name="Viragh M."/>
            <person name="Kuo A."/>
            <person name="Thoen E."/>
            <person name="Andreopoulos B."/>
            <person name="Lu D."/>
            <person name="Skrede I."/>
            <person name="Drula E."/>
            <person name="Henrissat B."/>
            <person name="Morin E."/>
            <person name="Kohler A."/>
            <person name="Barry K."/>
            <person name="LaButti K."/>
            <person name="Morin E."/>
            <person name="Salamov A."/>
            <person name="Lipzen A."/>
            <person name="Mereny Z."/>
            <person name="Hegedus B."/>
            <person name="Baldrian P."/>
            <person name="Stursova M."/>
            <person name="Weitz H."/>
            <person name="Taylor A."/>
            <person name="Grigoriev I.V."/>
            <person name="Nagy L.G."/>
            <person name="Martin F."/>
            <person name="Kauserud H."/>
        </authorList>
    </citation>
    <scope>NUCLEOTIDE SEQUENCE</scope>
    <source>
        <strain evidence="2">CBHHK200</strain>
    </source>
</reference>
<protein>
    <submittedName>
        <fullName evidence="2">Uncharacterized protein</fullName>
    </submittedName>
</protein>